<dbReference type="PANTHER" id="PTHR14969">
    <property type="entry name" value="SPHINGOSINE-1-PHOSPHATE PHOSPHOHYDROLASE"/>
    <property type="match status" value="1"/>
</dbReference>
<evidence type="ECO:0000313" key="4">
    <source>
        <dbReference type="EMBL" id="TQM10962.1"/>
    </source>
</evidence>
<gene>
    <name evidence="4" type="ORF">FB558_3486</name>
</gene>
<evidence type="ECO:0000313" key="5">
    <source>
        <dbReference type="Proteomes" id="UP000315677"/>
    </source>
</evidence>
<dbReference type="Pfam" id="PF01569">
    <property type="entry name" value="PAP2"/>
    <property type="match status" value="1"/>
</dbReference>
<proteinExistence type="predicted"/>
<dbReference type="Proteomes" id="UP000315677">
    <property type="component" value="Unassembled WGS sequence"/>
</dbReference>
<dbReference type="SMART" id="SM00014">
    <property type="entry name" value="acidPPc"/>
    <property type="match status" value="1"/>
</dbReference>
<comment type="caution">
    <text evidence="4">The sequence shown here is derived from an EMBL/GenBank/DDBJ whole genome shotgun (WGS) entry which is preliminary data.</text>
</comment>
<dbReference type="CDD" id="cd03392">
    <property type="entry name" value="PAP2_like_2"/>
    <property type="match status" value="1"/>
</dbReference>
<feature type="domain" description="Phosphatidic acid phosphatase type 2/haloperoxidase" evidence="3">
    <location>
        <begin position="110"/>
        <end position="222"/>
    </location>
</feature>
<keyword evidence="2" id="KW-1133">Transmembrane helix</keyword>
<dbReference type="SUPFAM" id="SSF48317">
    <property type="entry name" value="Acid phosphatase/Vanadium-dependent haloperoxidase"/>
    <property type="match status" value="1"/>
</dbReference>
<feature type="transmembrane region" description="Helical" evidence="2">
    <location>
        <begin position="110"/>
        <end position="127"/>
    </location>
</feature>
<dbReference type="RefSeq" id="WP_142054716.1">
    <property type="nucleotide sequence ID" value="NZ_VFPA01000002.1"/>
</dbReference>
<dbReference type="InterPro" id="IPR036938">
    <property type="entry name" value="PAP2/HPO_sf"/>
</dbReference>
<feature type="transmembrane region" description="Helical" evidence="2">
    <location>
        <begin position="207"/>
        <end position="228"/>
    </location>
</feature>
<dbReference type="PANTHER" id="PTHR14969:SF13">
    <property type="entry name" value="AT30094P"/>
    <property type="match status" value="1"/>
</dbReference>
<keyword evidence="5" id="KW-1185">Reference proteome</keyword>
<sequence>MQELHDDGPGAAPPAGLRGPAAVPAPRPGLGAGVAVLLGIAALAGLWAAFTGVGPAHLDGELLGGSIRSRTDTLTALAVVVTELGSTVSMALLATAVGIWSWAAGRRADAVLAVVAMAGGAAAFRALKELLDRPRPPLDGRLVHAGNESLPSGHATMAIVVIGTLVVLAWAGRGPAARVVMVLGAALWVAAVGLTRIYLGVHWFSDVLAGWLVGGAWLALCVAVWSWWRARSARHLTRGSDATPG</sequence>
<dbReference type="Gene3D" id="1.20.144.10">
    <property type="entry name" value="Phosphatidic acid phosphatase type 2/haloperoxidase"/>
    <property type="match status" value="1"/>
</dbReference>
<evidence type="ECO:0000259" key="3">
    <source>
        <dbReference type="SMART" id="SM00014"/>
    </source>
</evidence>
<feature type="transmembrane region" description="Helical" evidence="2">
    <location>
        <begin position="179"/>
        <end position="201"/>
    </location>
</feature>
<reference evidence="4 5" key="1">
    <citation type="submission" date="2019-06" db="EMBL/GenBank/DDBJ databases">
        <title>Sequencing the genomes of 1000 actinobacteria strains.</title>
        <authorList>
            <person name="Klenk H.-P."/>
        </authorList>
    </citation>
    <scope>NUCLEOTIDE SEQUENCE [LARGE SCALE GENOMIC DNA]</scope>
    <source>
        <strain evidence="4 5">DSM 45301</strain>
    </source>
</reference>
<dbReference type="OrthoDB" id="5289372at2"/>
<accession>A0A543DNQ7</accession>
<feature type="compositionally biased region" description="Low complexity" evidence="1">
    <location>
        <begin position="9"/>
        <end position="20"/>
    </location>
</feature>
<feature type="region of interest" description="Disordered" evidence="1">
    <location>
        <begin position="1"/>
        <end position="20"/>
    </location>
</feature>
<organism evidence="4 5">
    <name type="scientific">Pseudonocardia kunmingensis</name>
    <dbReference type="NCBI Taxonomy" id="630975"/>
    <lineage>
        <taxon>Bacteria</taxon>
        <taxon>Bacillati</taxon>
        <taxon>Actinomycetota</taxon>
        <taxon>Actinomycetes</taxon>
        <taxon>Pseudonocardiales</taxon>
        <taxon>Pseudonocardiaceae</taxon>
        <taxon>Pseudonocardia</taxon>
    </lineage>
</organism>
<feature type="transmembrane region" description="Helical" evidence="2">
    <location>
        <begin position="74"/>
        <end position="103"/>
    </location>
</feature>
<keyword evidence="2" id="KW-0812">Transmembrane</keyword>
<feature type="transmembrane region" description="Helical" evidence="2">
    <location>
        <begin position="34"/>
        <end position="54"/>
    </location>
</feature>
<keyword evidence="2" id="KW-0472">Membrane</keyword>
<protein>
    <submittedName>
        <fullName evidence="4">Undecaprenyl-diphosphatase</fullName>
    </submittedName>
</protein>
<dbReference type="EMBL" id="VFPA01000002">
    <property type="protein sequence ID" value="TQM10962.1"/>
    <property type="molecule type" value="Genomic_DNA"/>
</dbReference>
<feature type="transmembrane region" description="Helical" evidence="2">
    <location>
        <begin position="154"/>
        <end position="172"/>
    </location>
</feature>
<dbReference type="InterPro" id="IPR000326">
    <property type="entry name" value="PAP2/HPO"/>
</dbReference>
<evidence type="ECO:0000256" key="1">
    <source>
        <dbReference type="SAM" id="MobiDB-lite"/>
    </source>
</evidence>
<dbReference type="AlphaFoldDB" id="A0A543DNQ7"/>
<evidence type="ECO:0000256" key="2">
    <source>
        <dbReference type="SAM" id="Phobius"/>
    </source>
</evidence>
<name>A0A543DNQ7_9PSEU</name>